<dbReference type="InterPro" id="IPR016181">
    <property type="entry name" value="Acyl_CoA_acyltransferase"/>
</dbReference>
<dbReference type="EMBL" id="RBKS01000001">
    <property type="protein sequence ID" value="RKR75915.1"/>
    <property type="molecule type" value="Genomic_DNA"/>
</dbReference>
<dbReference type="SUPFAM" id="SSF55729">
    <property type="entry name" value="Acyl-CoA N-acyltransferases (Nat)"/>
    <property type="match status" value="1"/>
</dbReference>
<dbReference type="InterPro" id="IPR051531">
    <property type="entry name" value="N-acetyltransferase"/>
</dbReference>
<gene>
    <name evidence="2" type="ORF">C8E83_3079</name>
</gene>
<name>A0A495ILA5_9MICO</name>
<dbReference type="Gene3D" id="3.40.630.30">
    <property type="match status" value="1"/>
</dbReference>
<sequence length="184" mass="19562">MTAAPGYRGLVGTETTRTSRLLLQPMGPGDGPRLFALFSEPDVWWYNPAGLHADVGTTESYATRAGGKWDRDGLSYWVAVLAHDPTVVIGTGGVQLHGGGHWNLNYRVAPTHQRQGFAAEIARAGIEAARAVDTSLPVVAWIDHVNAPSIATALRVGLHAAGEGVDPSDGSTRLAFTDRNWIPA</sequence>
<keyword evidence="3" id="KW-1185">Reference proteome</keyword>
<dbReference type="Proteomes" id="UP000280008">
    <property type="component" value="Unassembled WGS sequence"/>
</dbReference>
<dbReference type="InterPro" id="IPR000182">
    <property type="entry name" value="GNAT_dom"/>
</dbReference>
<comment type="caution">
    <text evidence="2">The sequence shown here is derived from an EMBL/GenBank/DDBJ whole genome shotgun (WGS) entry which is preliminary data.</text>
</comment>
<dbReference type="PROSITE" id="PS51186">
    <property type="entry name" value="GNAT"/>
    <property type="match status" value="1"/>
</dbReference>
<evidence type="ECO:0000259" key="1">
    <source>
        <dbReference type="PROSITE" id="PS51186"/>
    </source>
</evidence>
<keyword evidence="2" id="KW-0808">Transferase</keyword>
<evidence type="ECO:0000313" key="2">
    <source>
        <dbReference type="EMBL" id="RKR75915.1"/>
    </source>
</evidence>
<dbReference type="AlphaFoldDB" id="A0A495ILA5"/>
<dbReference type="PANTHER" id="PTHR43792">
    <property type="entry name" value="GNAT FAMILY, PUTATIVE (AFU_ORTHOLOGUE AFUA_3G00765)-RELATED-RELATED"/>
    <property type="match status" value="1"/>
</dbReference>
<accession>A0A495ILA5</accession>
<dbReference type="PANTHER" id="PTHR43792:SF1">
    <property type="entry name" value="N-ACETYLTRANSFERASE DOMAIN-CONTAINING PROTEIN"/>
    <property type="match status" value="1"/>
</dbReference>
<evidence type="ECO:0000313" key="3">
    <source>
        <dbReference type="Proteomes" id="UP000280008"/>
    </source>
</evidence>
<dbReference type="Pfam" id="PF13302">
    <property type="entry name" value="Acetyltransf_3"/>
    <property type="match status" value="1"/>
</dbReference>
<organism evidence="2 3">
    <name type="scientific">Frondihabitans australicus</name>
    <dbReference type="NCBI Taxonomy" id="386892"/>
    <lineage>
        <taxon>Bacteria</taxon>
        <taxon>Bacillati</taxon>
        <taxon>Actinomycetota</taxon>
        <taxon>Actinomycetes</taxon>
        <taxon>Micrococcales</taxon>
        <taxon>Microbacteriaceae</taxon>
        <taxon>Frondihabitans</taxon>
    </lineage>
</organism>
<feature type="domain" description="N-acetyltransferase" evidence="1">
    <location>
        <begin position="21"/>
        <end position="179"/>
    </location>
</feature>
<proteinExistence type="predicted"/>
<dbReference type="GO" id="GO:0016747">
    <property type="term" value="F:acyltransferase activity, transferring groups other than amino-acyl groups"/>
    <property type="evidence" value="ECO:0007669"/>
    <property type="project" value="InterPro"/>
</dbReference>
<protein>
    <submittedName>
        <fullName evidence="2">RimJ/RimL family protein N-acetyltransferase</fullName>
    </submittedName>
</protein>
<dbReference type="RefSeq" id="WP_170159959.1">
    <property type="nucleotide sequence ID" value="NZ_RBKS01000001.1"/>
</dbReference>
<reference evidence="2 3" key="1">
    <citation type="submission" date="2018-10" db="EMBL/GenBank/DDBJ databases">
        <title>Sequencing the genomes of 1000 actinobacteria strains.</title>
        <authorList>
            <person name="Klenk H.-P."/>
        </authorList>
    </citation>
    <scope>NUCLEOTIDE SEQUENCE [LARGE SCALE GENOMIC DNA]</scope>
    <source>
        <strain evidence="2 3">DSM 17894</strain>
    </source>
</reference>